<evidence type="ECO:0008006" key="3">
    <source>
        <dbReference type="Google" id="ProtNLM"/>
    </source>
</evidence>
<proteinExistence type="predicted"/>
<dbReference type="AlphaFoldDB" id="A0A0C9LSM2"/>
<accession>A0A0C9LSM2</accession>
<gene>
    <name evidence="1" type="ORF">MAM1_0031c02405</name>
</gene>
<reference evidence="1" key="1">
    <citation type="submission" date="2014-09" db="EMBL/GenBank/DDBJ databases">
        <title>Draft genome sequence of an oleaginous Mucoromycotina fungus Mucor ambiguus NBRC6742.</title>
        <authorList>
            <person name="Takeda I."/>
            <person name="Yamane N."/>
            <person name="Morita T."/>
            <person name="Tamano K."/>
            <person name="Machida M."/>
            <person name="Baker S."/>
            <person name="Koike H."/>
        </authorList>
    </citation>
    <scope>NUCLEOTIDE SEQUENCE</scope>
    <source>
        <strain evidence="1">NBRC 6742</strain>
    </source>
</reference>
<evidence type="ECO:0000313" key="2">
    <source>
        <dbReference type="Proteomes" id="UP000053815"/>
    </source>
</evidence>
<name>A0A0C9LSM2_9FUNG</name>
<dbReference type="STRING" id="91626.A0A0C9LSM2"/>
<sequence>MAESLLDFSKELDVALLDQVVMTFFTGSGSDQQVAQQLLTQFQDHEEAWTRADAILEKSTAPQTKAGLQQ</sequence>
<dbReference type="Gene3D" id="1.25.10.10">
    <property type="entry name" value="Leucine-rich Repeat Variant"/>
    <property type="match status" value="1"/>
</dbReference>
<protein>
    <recommendedName>
        <fullName evidence="3">Importin N-terminal domain-containing protein</fullName>
    </recommendedName>
</protein>
<dbReference type="Proteomes" id="UP000053815">
    <property type="component" value="Unassembled WGS sequence"/>
</dbReference>
<dbReference type="EMBL" id="DF836320">
    <property type="protein sequence ID" value="GAN02955.1"/>
    <property type="molecule type" value="Genomic_DNA"/>
</dbReference>
<dbReference type="OrthoDB" id="27218at2759"/>
<keyword evidence="2" id="KW-1185">Reference proteome</keyword>
<dbReference type="InterPro" id="IPR011989">
    <property type="entry name" value="ARM-like"/>
</dbReference>
<organism evidence="1">
    <name type="scientific">Mucor ambiguus</name>
    <dbReference type="NCBI Taxonomy" id="91626"/>
    <lineage>
        <taxon>Eukaryota</taxon>
        <taxon>Fungi</taxon>
        <taxon>Fungi incertae sedis</taxon>
        <taxon>Mucoromycota</taxon>
        <taxon>Mucoromycotina</taxon>
        <taxon>Mucoromycetes</taxon>
        <taxon>Mucorales</taxon>
        <taxon>Mucorineae</taxon>
        <taxon>Mucoraceae</taxon>
        <taxon>Mucor</taxon>
    </lineage>
</organism>
<evidence type="ECO:0000313" key="1">
    <source>
        <dbReference type="EMBL" id="GAN02955.1"/>
    </source>
</evidence>